<dbReference type="Pfam" id="PF00881">
    <property type="entry name" value="Nitroreductase"/>
    <property type="match status" value="1"/>
</dbReference>
<dbReference type="Gene3D" id="3.40.109.10">
    <property type="entry name" value="NADH Oxidase"/>
    <property type="match status" value="1"/>
</dbReference>
<dbReference type="RefSeq" id="WP_121988893.1">
    <property type="nucleotide sequence ID" value="NZ_OUNR01000012.1"/>
</dbReference>
<accession>A0A330L6E3</accession>
<dbReference type="PANTHER" id="PTHR43673">
    <property type="entry name" value="NAD(P)H NITROREDUCTASE YDGI-RELATED"/>
    <property type="match status" value="1"/>
</dbReference>
<name>A0A330L6E3_9BACT</name>
<dbReference type="EMBL" id="OUNR01000012">
    <property type="protein sequence ID" value="SPP64505.1"/>
    <property type="molecule type" value="Genomic_DNA"/>
</dbReference>
<evidence type="ECO:0000313" key="5">
    <source>
        <dbReference type="Proteomes" id="UP000248168"/>
    </source>
</evidence>
<dbReference type="InterPro" id="IPR000415">
    <property type="entry name" value="Nitroreductase-like"/>
</dbReference>
<evidence type="ECO:0000256" key="1">
    <source>
        <dbReference type="ARBA" id="ARBA00007118"/>
    </source>
</evidence>
<dbReference type="InParanoid" id="A0A330L6E3"/>
<gene>
    <name evidence="4" type="ORF">NITLEN_20145</name>
</gene>
<keyword evidence="2 4" id="KW-0560">Oxidoreductase</keyword>
<dbReference type="PANTHER" id="PTHR43673:SF10">
    <property type="entry name" value="NADH DEHYDROGENASE_NAD(P)H NITROREDUCTASE XCC3605-RELATED"/>
    <property type="match status" value="1"/>
</dbReference>
<evidence type="ECO:0000259" key="3">
    <source>
        <dbReference type="Pfam" id="PF00881"/>
    </source>
</evidence>
<comment type="similarity">
    <text evidence="1">Belongs to the nitroreductase family.</text>
</comment>
<dbReference type="AlphaFoldDB" id="A0A330L6E3"/>
<sequence>MEKPAETQVPIHDLLRRRWSPRAFAERPVEPNAVLSLLEAARWAPSSSNEQPCRFIVATKDQPIEYARLLACLMDGNRVWAYRAPVLILSVACMEFEEDGSLNRHAFHDVGLATENLLLQVTALGLVAHPMAGFDIEKARADLQIPPGYEPAAMIAVGYPGELSVLPDHLQQRELKPRERKPLTEIAFLGQWGHPFPFPSPQM</sequence>
<dbReference type="SUPFAM" id="SSF55469">
    <property type="entry name" value="FMN-dependent nitroreductase-like"/>
    <property type="match status" value="1"/>
</dbReference>
<protein>
    <submittedName>
        <fullName evidence="4">Nitroreductase</fullName>
        <ecNumber evidence="4">1.-.-.-</ecNumber>
    </submittedName>
</protein>
<dbReference type="Proteomes" id="UP000248168">
    <property type="component" value="Unassembled WGS sequence"/>
</dbReference>
<dbReference type="OrthoDB" id="9782629at2"/>
<proteinExistence type="inferred from homology"/>
<evidence type="ECO:0000313" key="4">
    <source>
        <dbReference type="EMBL" id="SPP64505.1"/>
    </source>
</evidence>
<evidence type="ECO:0000256" key="2">
    <source>
        <dbReference type="ARBA" id="ARBA00023002"/>
    </source>
</evidence>
<organism evidence="4 5">
    <name type="scientific">Nitrospira lenta</name>
    <dbReference type="NCBI Taxonomy" id="1436998"/>
    <lineage>
        <taxon>Bacteria</taxon>
        <taxon>Pseudomonadati</taxon>
        <taxon>Nitrospirota</taxon>
        <taxon>Nitrospiria</taxon>
        <taxon>Nitrospirales</taxon>
        <taxon>Nitrospiraceae</taxon>
        <taxon>Nitrospira</taxon>
    </lineage>
</organism>
<dbReference type="EC" id="1.-.-.-" evidence="4"/>
<feature type="domain" description="Nitroreductase" evidence="3">
    <location>
        <begin position="15"/>
        <end position="159"/>
    </location>
</feature>
<dbReference type="GO" id="GO:0016491">
    <property type="term" value="F:oxidoreductase activity"/>
    <property type="evidence" value="ECO:0007669"/>
    <property type="project" value="UniProtKB-KW"/>
</dbReference>
<dbReference type="InterPro" id="IPR029479">
    <property type="entry name" value="Nitroreductase"/>
</dbReference>
<reference evidence="5" key="1">
    <citation type="submission" date="2018-04" db="EMBL/GenBank/DDBJ databases">
        <authorList>
            <person name="Lucker S."/>
            <person name="Sakoula D."/>
        </authorList>
    </citation>
    <scope>NUCLEOTIDE SEQUENCE [LARGE SCALE GENOMIC DNA]</scope>
</reference>
<keyword evidence="5" id="KW-1185">Reference proteome</keyword>
<dbReference type="CDD" id="cd02138">
    <property type="entry name" value="TdsD-like"/>
    <property type="match status" value="1"/>
</dbReference>